<dbReference type="SUPFAM" id="SSF55856">
    <property type="entry name" value="Cytochrome b5-like heme/steroid binding domain"/>
    <property type="match status" value="1"/>
</dbReference>
<evidence type="ECO:0000256" key="7">
    <source>
        <dbReference type="ARBA" id="ARBA00023273"/>
    </source>
</evidence>
<comment type="function">
    <text evidence="10">Radial spoke stalk protein that binds heme under oxidizing conditions. Required for the coordinated beating of multiple cilia maybe by functioning in a redox signaling pathway.</text>
</comment>
<dbReference type="eggNOG" id="KOG0537">
    <property type="taxonomic scope" value="Eukaryota"/>
</dbReference>
<protein>
    <recommendedName>
        <fullName evidence="9">Cytochrome b5 domain-containing protein 1</fullName>
    </recommendedName>
</protein>
<evidence type="ECO:0000259" key="11">
    <source>
        <dbReference type="PROSITE" id="PS50255"/>
    </source>
</evidence>
<dbReference type="InterPro" id="IPR052320">
    <property type="entry name" value="Cytochrome_b5_domain"/>
</dbReference>
<evidence type="ECO:0000313" key="14">
    <source>
        <dbReference type="Proteomes" id="UP000015103"/>
    </source>
</evidence>
<reference evidence="13" key="3">
    <citation type="submission" date="2015-05" db="UniProtKB">
        <authorList>
            <consortium name="EnsemblMetazoa"/>
        </authorList>
    </citation>
    <scope>IDENTIFICATION</scope>
</reference>
<dbReference type="SMART" id="SM01117">
    <property type="entry name" value="Cyt-b5"/>
    <property type="match status" value="1"/>
</dbReference>
<dbReference type="EMBL" id="ACPB03010156">
    <property type="status" value="NOT_ANNOTATED_CDS"/>
    <property type="molecule type" value="Genomic_DNA"/>
</dbReference>
<dbReference type="RefSeq" id="XP_073992527.1">
    <property type="nucleotide sequence ID" value="XM_074136426.1"/>
</dbReference>
<dbReference type="InterPro" id="IPR001199">
    <property type="entry name" value="Cyt_B5-like_heme/steroid-bd"/>
</dbReference>
<comment type="subcellular location">
    <subcellularLocation>
        <location evidence="1">Cytoplasm</location>
        <location evidence="1">Cytoskeleton</location>
        <location evidence="1">Cilium axoneme</location>
    </subcellularLocation>
</comment>
<accession>R4G316</accession>
<feature type="domain" description="Cytochrome b5 heme-binding" evidence="11">
    <location>
        <begin position="15"/>
        <end position="83"/>
    </location>
</feature>
<dbReference type="RefSeq" id="XP_073992525.1">
    <property type="nucleotide sequence ID" value="XM_074136424.1"/>
</dbReference>
<dbReference type="VEuPathDB" id="VectorBase:RPRC011929"/>
<dbReference type="HOGENOM" id="CLU_081983_0_0_1"/>
<organism evidence="12">
    <name type="scientific">Rhodnius prolixus</name>
    <name type="common">Triatomid bug</name>
    <dbReference type="NCBI Taxonomy" id="13249"/>
    <lineage>
        <taxon>Eukaryota</taxon>
        <taxon>Metazoa</taxon>
        <taxon>Ecdysozoa</taxon>
        <taxon>Arthropoda</taxon>
        <taxon>Hexapoda</taxon>
        <taxon>Insecta</taxon>
        <taxon>Pterygota</taxon>
        <taxon>Neoptera</taxon>
        <taxon>Paraneoptera</taxon>
        <taxon>Hemiptera</taxon>
        <taxon>Heteroptera</taxon>
        <taxon>Panheteroptera</taxon>
        <taxon>Cimicomorpha</taxon>
        <taxon>Reduviidae</taxon>
        <taxon>Triatominae</taxon>
        <taxon>Rhodnius</taxon>
    </lineage>
</organism>
<dbReference type="PROSITE" id="PS50255">
    <property type="entry name" value="CYTOCHROME_B5_2"/>
    <property type="match status" value="1"/>
</dbReference>
<evidence type="ECO:0000256" key="6">
    <source>
        <dbReference type="ARBA" id="ARBA00023212"/>
    </source>
</evidence>
<keyword evidence="5" id="KW-0408">Iron</keyword>
<dbReference type="InterPro" id="IPR036400">
    <property type="entry name" value="Cyt_B5-like_heme/steroid_sf"/>
</dbReference>
<keyword evidence="6" id="KW-0206">Cytoskeleton</keyword>
<dbReference type="PANTHER" id="PTHR21281:SF0">
    <property type="entry name" value="CYTOCHROME B5 DOMAIN-CONTAINING PROTEIN 1"/>
    <property type="match status" value="1"/>
</dbReference>
<dbReference type="PANTHER" id="PTHR21281">
    <property type="entry name" value="CYTOCHROME B5 DOMAIN-CONTAINING PROTEIN 1"/>
    <property type="match status" value="1"/>
</dbReference>
<evidence type="ECO:0000256" key="3">
    <source>
        <dbReference type="ARBA" id="ARBA00022617"/>
    </source>
</evidence>
<dbReference type="EnsemblMetazoa" id="RPRC011929-RA">
    <property type="protein sequence ID" value="RPRC011929-PA"/>
    <property type="gene ID" value="RPRC011929"/>
</dbReference>
<evidence type="ECO:0000256" key="1">
    <source>
        <dbReference type="ARBA" id="ARBA00004430"/>
    </source>
</evidence>
<dbReference type="Proteomes" id="UP000015103">
    <property type="component" value="Unassembled WGS sequence"/>
</dbReference>
<evidence type="ECO:0000256" key="5">
    <source>
        <dbReference type="ARBA" id="ARBA00023004"/>
    </source>
</evidence>
<keyword evidence="3" id="KW-0349">Heme</keyword>
<dbReference type="GeneID" id="141458449"/>
<evidence type="ECO:0000256" key="10">
    <source>
        <dbReference type="ARBA" id="ARBA00046139"/>
    </source>
</evidence>
<dbReference type="InParanoid" id="R4G316"/>
<dbReference type="STRING" id="13249.R4G316"/>
<evidence type="ECO:0000256" key="4">
    <source>
        <dbReference type="ARBA" id="ARBA00022723"/>
    </source>
</evidence>
<reference evidence="14" key="2">
    <citation type="submission" date="2015-04" db="EMBL/GenBank/DDBJ databases">
        <authorList>
            <person name="Wilson R.K."/>
            <person name="Warren W."/>
            <person name="Dotson E."/>
            <person name="Oliveira P.L."/>
        </authorList>
    </citation>
    <scope>NUCLEOTIDE SEQUENCE</scope>
</reference>
<name>R4G316_RHOPR</name>
<comment type="similarity">
    <text evidence="8">Belongs to the cytochrome b5 family.</text>
</comment>
<dbReference type="AlphaFoldDB" id="R4G316"/>
<evidence type="ECO:0000313" key="13">
    <source>
        <dbReference type="EnsemblMetazoa" id="RPRC011929-PA"/>
    </source>
</evidence>
<dbReference type="EMBL" id="GAHY01002086">
    <property type="protein sequence ID" value="JAA75424.1"/>
    <property type="molecule type" value="mRNA"/>
</dbReference>
<dbReference type="RefSeq" id="XP_073992524.1">
    <property type="nucleotide sequence ID" value="XM_074136423.1"/>
</dbReference>
<dbReference type="Gene3D" id="3.10.120.10">
    <property type="entry name" value="Cytochrome b5-like heme/steroid binding domain"/>
    <property type="match status" value="1"/>
</dbReference>
<keyword evidence="14" id="KW-1185">Reference proteome</keyword>
<dbReference type="Pfam" id="PF00173">
    <property type="entry name" value="Cyt-b5"/>
    <property type="match status" value="1"/>
</dbReference>
<keyword evidence="4" id="KW-0479">Metal-binding</keyword>
<dbReference type="GO" id="GO:0046872">
    <property type="term" value="F:metal ion binding"/>
    <property type="evidence" value="ECO:0007669"/>
    <property type="project" value="UniProtKB-KW"/>
</dbReference>
<dbReference type="OMA" id="DLTHFFH"/>
<proteinExistence type="evidence at transcript level"/>
<reference evidence="12" key="1">
    <citation type="submission" date="2013-04" db="EMBL/GenBank/DDBJ databases">
        <title>An insight into the transcriptome of the digestive tract of the blood sucking bug, Rhodnius prolixus.</title>
        <authorList>
            <person name="Ribeiro J.M.C."/>
            <person name="Genta F.A."/>
            <person name="Sorgine M.H.F."/>
            <person name="Paiva-Silva G.O."/>
            <person name="Majerowicz D."/>
            <person name="Medeiros M."/>
            <person name="Koerich L."/>
            <person name="Terra W.R."/>
            <person name="Ferreira C."/>
            <person name="Pimentel A.C."/>
            <person name="Bisch P.M."/>
            <person name="Diniz M.M.P."/>
            <person name="Nascimento R."/>
            <person name="Salmon D."/>
            <person name="Silber A.M."/>
            <person name="Alves M."/>
            <person name="Oliveira M.F."/>
            <person name="Gondim K.C."/>
            <person name="Silva Neto M.A.C."/>
            <person name="Atella G.C."/>
            <person name="Araujo H."/>
            <person name="Dias F.S."/>
            <person name="Polycarpo C.R."/>
            <person name="Fampa P."/>
            <person name="Melo A.C."/>
            <person name="Tanaka A.S."/>
            <person name="Balczun C."/>
            <person name="Oliveira J.H.M."/>
            <person name="Goncalves R."/>
            <person name="Lazoski C."/>
            <person name="Pereira M.A."/>
            <person name="Rivera-Pomar R."/>
            <person name="Diambra L."/>
            <person name="Schaub G.A."/>
            <person name="Garcia E.S."/>
            <person name="Azambuja P."/>
            <person name="Braz G.R.C."/>
            <person name="Oliveira P.L."/>
        </authorList>
    </citation>
    <scope>NUCLEOTIDE SEQUENCE</scope>
</reference>
<dbReference type="RefSeq" id="XP_073992529.1">
    <property type="nucleotide sequence ID" value="XM_074136428.1"/>
</dbReference>
<keyword evidence="2" id="KW-0963">Cytoplasm</keyword>
<dbReference type="RefSeq" id="XP_073992528.1">
    <property type="nucleotide sequence ID" value="XM_074136427.1"/>
</dbReference>
<evidence type="ECO:0000313" key="12">
    <source>
        <dbReference type="EMBL" id="JAA75424.1"/>
    </source>
</evidence>
<dbReference type="GO" id="GO:0005930">
    <property type="term" value="C:axoneme"/>
    <property type="evidence" value="ECO:0007669"/>
    <property type="project" value="UniProtKB-SubCell"/>
</dbReference>
<evidence type="ECO:0000256" key="8">
    <source>
        <dbReference type="ARBA" id="ARBA00038168"/>
    </source>
</evidence>
<keyword evidence="7" id="KW-0966">Cell projection</keyword>
<sequence length="227" mass="27068">MWNRKLRLEKWEWEKKYWKPADVALHNRPEDCWVSFNGIVMDLTPLVQEYRNRPEILPLLAEAGKDISHWFDIDGKLRTFTHPVLGTKVPYLPHGPIPHLHDYNLPTTAWEPEPLNSWWRDPKYVIGKLTKSARPVRIYNNLTKMEITLTVCAEETINQILERYLPYNQKARSYLWKYEGNVLDMNKTLEENGIRDRKAELRRLGIPEDIYIPAIKLYFKDDFNFTT</sequence>
<evidence type="ECO:0000256" key="9">
    <source>
        <dbReference type="ARBA" id="ARBA00040649"/>
    </source>
</evidence>
<evidence type="ECO:0000256" key="2">
    <source>
        <dbReference type="ARBA" id="ARBA00022490"/>
    </source>
</evidence>
<dbReference type="RefSeq" id="XP_073992526.1">
    <property type="nucleotide sequence ID" value="XM_074136425.1"/>
</dbReference>